<evidence type="ECO:0000313" key="5">
    <source>
        <dbReference type="Proteomes" id="UP000070299"/>
    </source>
</evidence>
<dbReference type="GO" id="GO:0070402">
    <property type="term" value="F:NADPH binding"/>
    <property type="evidence" value="ECO:0007669"/>
    <property type="project" value="TreeGrafter"/>
</dbReference>
<keyword evidence="1" id="KW-0521">NADP</keyword>
<dbReference type="OrthoDB" id="8629910at2"/>
<dbReference type="SUPFAM" id="SSF51735">
    <property type="entry name" value="NAD(P)-binding Rossmann-fold domains"/>
    <property type="match status" value="1"/>
</dbReference>
<evidence type="ECO:0000256" key="2">
    <source>
        <dbReference type="ARBA" id="ARBA00023002"/>
    </source>
</evidence>
<dbReference type="Pfam" id="PF00107">
    <property type="entry name" value="ADH_zinc_N"/>
    <property type="match status" value="1"/>
</dbReference>
<dbReference type="Gene3D" id="3.40.50.720">
    <property type="entry name" value="NAD(P)-binding Rossmann-like Domain"/>
    <property type="match status" value="1"/>
</dbReference>
<name>A0A148KKT5_9ALTE</name>
<organism evidence="4 5">
    <name type="scientific">Paraglaciecola hydrolytica</name>
    <dbReference type="NCBI Taxonomy" id="1799789"/>
    <lineage>
        <taxon>Bacteria</taxon>
        <taxon>Pseudomonadati</taxon>
        <taxon>Pseudomonadota</taxon>
        <taxon>Gammaproteobacteria</taxon>
        <taxon>Alteromonadales</taxon>
        <taxon>Alteromonadaceae</taxon>
        <taxon>Paraglaciecola</taxon>
    </lineage>
</organism>
<dbReference type="RefSeq" id="WP_068382401.1">
    <property type="nucleotide sequence ID" value="NZ_LSNE01000020.1"/>
</dbReference>
<dbReference type="EMBL" id="LSNE01000020">
    <property type="protein sequence ID" value="KXI26868.1"/>
    <property type="molecule type" value="Genomic_DNA"/>
</dbReference>
<feature type="domain" description="Alcohol dehydrogenase-like C-terminal" evidence="3">
    <location>
        <begin position="180"/>
        <end position="268"/>
    </location>
</feature>
<comment type="caution">
    <text evidence="4">The sequence shown here is derived from an EMBL/GenBank/DDBJ whole genome shotgun (WGS) entry which is preliminary data.</text>
</comment>
<dbReference type="STRING" id="1799789.AX660_03640"/>
<dbReference type="CDD" id="cd08291">
    <property type="entry name" value="ETR_like_1"/>
    <property type="match status" value="1"/>
</dbReference>
<protein>
    <submittedName>
        <fullName evidence="4">NADH oxidase</fullName>
    </submittedName>
</protein>
<reference evidence="5" key="1">
    <citation type="submission" date="2016-02" db="EMBL/GenBank/DDBJ databases">
        <authorList>
            <person name="Schultz-Johansen M."/>
            <person name="Glaring M.A."/>
            <person name="Bech P.K."/>
            <person name="Stougaard P."/>
        </authorList>
    </citation>
    <scope>NUCLEOTIDE SEQUENCE [LARGE SCALE GENOMIC DNA]</scope>
    <source>
        <strain evidence="5">S66</strain>
    </source>
</reference>
<dbReference type="PANTHER" id="PTHR48106:SF18">
    <property type="entry name" value="QUINONE OXIDOREDUCTASE PIG3"/>
    <property type="match status" value="1"/>
</dbReference>
<dbReference type="PANTHER" id="PTHR48106">
    <property type="entry name" value="QUINONE OXIDOREDUCTASE PIG3-RELATED"/>
    <property type="match status" value="1"/>
</dbReference>
<gene>
    <name evidence="4" type="ORF">AX660_03640</name>
</gene>
<dbReference type="InterPro" id="IPR013149">
    <property type="entry name" value="ADH-like_C"/>
</dbReference>
<proteinExistence type="predicted"/>
<dbReference type="Proteomes" id="UP000070299">
    <property type="component" value="Unassembled WGS sequence"/>
</dbReference>
<dbReference type="Gene3D" id="3.90.180.10">
    <property type="entry name" value="Medium-chain alcohol dehydrogenases, catalytic domain"/>
    <property type="match status" value="1"/>
</dbReference>
<evidence type="ECO:0000259" key="3">
    <source>
        <dbReference type="Pfam" id="PF00107"/>
    </source>
</evidence>
<keyword evidence="5" id="KW-1185">Reference proteome</keyword>
<evidence type="ECO:0000313" key="4">
    <source>
        <dbReference type="EMBL" id="KXI26868.1"/>
    </source>
</evidence>
<dbReference type="SUPFAM" id="SSF50129">
    <property type="entry name" value="GroES-like"/>
    <property type="match status" value="1"/>
</dbReference>
<dbReference type="AlphaFoldDB" id="A0A148KKT5"/>
<sequence>MQTSKQLFTLITSGDQLEMSLKEVNVPTPKAHEVIVRIEAAPINPSDMWPMFGPANLEKASYDKDKKQLIAPLHPGMLSRVKSRIDQTLPIGNEGAGTVVAAGEHPAAQAMLGKTVAVLSGATYAEYCCVPIQSCIVHHQDTTAKDAASSFVNPLTALGMVETMRMEGHSALVHTAAASALGQMLNKICVAQGVNVVNIVRNQQQADILQKIGAKYICDSSAQDFKQQLVQAIDETGATLAFDAIGGGELVSQILSAMEYVGSKDATGFNTYGSAANKQVYIYGGLDFSPTILNRAFGMTWGIGGWLLMRFLGKLKPERVGELYQQVAAEITTTFATTFSNELSFEQAMTPAVIAQYNAKKTGEKYYINPNKS</sequence>
<evidence type="ECO:0000256" key="1">
    <source>
        <dbReference type="ARBA" id="ARBA00022857"/>
    </source>
</evidence>
<dbReference type="GO" id="GO:0016651">
    <property type="term" value="F:oxidoreductase activity, acting on NAD(P)H"/>
    <property type="evidence" value="ECO:0007669"/>
    <property type="project" value="TreeGrafter"/>
</dbReference>
<accession>A0A148KKT5</accession>
<dbReference type="InterPro" id="IPR036291">
    <property type="entry name" value="NAD(P)-bd_dom_sf"/>
</dbReference>
<keyword evidence="2" id="KW-0560">Oxidoreductase</keyword>
<dbReference type="InterPro" id="IPR011032">
    <property type="entry name" value="GroES-like_sf"/>
</dbReference>